<dbReference type="RefSeq" id="WP_225686658.1">
    <property type="nucleotide sequence ID" value="NZ_JAERSE020000001.1"/>
</dbReference>
<feature type="compositionally biased region" description="Polar residues" evidence="1">
    <location>
        <begin position="99"/>
        <end position="122"/>
    </location>
</feature>
<dbReference type="Proteomes" id="UP000618240">
    <property type="component" value="Unassembled WGS sequence"/>
</dbReference>
<feature type="region of interest" description="Disordered" evidence="1">
    <location>
        <begin position="97"/>
        <end position="126"/>
    </location>
</feature>
<evidence type="ECO:0000313" key="3">
    <source>
        <dbReference type="Proteomes" id="UP000618240"/>
    </source>
</evidence>
<name>A0ABS7ZY62_9FLAO</name>
<protein>
    <submittedName>
        <fullName evidence="2">Uncharacterized protein</fullName>
    </submittedName>
</protein>
<evidence type="ECO:0000256" key="1">
    <source>
        <dbReference type="SAM" id="MobiDB-lite"/>
    </source>
</evidence>
<comment type="caution">
    <text evidence="2">The sequence shown here is derived from an EMBL/GenBank/DDBJ whole genome shotgun (WGS) entry which is preliminary data.</text>
</comment>
<evidence type="ECO:0000313" key="2">
    <source>
        <dbReference type="EMBL" id="MCA6066490.1"/>
    </source>
</evidence>
<dbReference type="EMBL" id="JAERSE020000001">
    <property type="protein sequence ID" value="MCA6066490.1"/>
    <property type="molecule type" value="Genomic_DNA"/>
</dbReference>
<gene>
    <name evidence="2" type="ORF">JI747_004815</name>
</gene>
<reference evidence="2 3" key="1">
    <citation type="submission" date="2021-09" db="EMBL/GenBank/DDBJ databases">
        <title>Genome sequencing and assembly of Chryseobacterium sp. RG1.</title>
        <authorList>
            <person name="Chhetri G."/>
        </authorList>
    </citation>
    <scope>NUCLEOTIDE SEQUENCE [LARGE SCALE GENOMIC DNA]</scope>
    <source>
        <strain evidence="2 3">RG1</strain>
    </source>
</reference>
<proteinExistence type="predicted"/>
<sequence>MKNNTLNKLKSGYEELEIQPSSDLWDRLERELDEKPEIILKPSFHGWKYAAVIALLISLGSLRYFNSDSHSQTDIIKITQKTSENVLKLEGKQEKTMVANENNLENRPSFQTDKNNKRPNYSSDKENLSVRIEQPEEILLTEKKNTTTEAPVSLIEKQELNPVKPLLAERKKTSYISADDLLVGRELDKTREESYNDQRKFGVIDMSKIKIKGPNSLKILGFTVISDSVKTK</sequence>
<keyword evidence="3" id="KW-1185">Reference proteome</keyword>
<accession>A0ABS7ZY62</accession>
<organism evidence="2 3">
    <name type="scientific">Chryseobacterium tagetis</name>
    <dbReference type="NCBI Taxonomy" id="2801334"/>
    <lineage>
        <taxon>Bacteria</taxon>
        <taxon>Pseudomonadati</taxon>
        <taxon>Bacteroidota</taxon>
        <taxon>Flavobacteriia</taxon>
        <taxon>Flavobacteriales</taxon>
        <taxon>Weeksellaceae</taxon>
        <taxon>Chryseobacterium group</taxon>
        <taxon>Chryseobacterium</taxon>
    </lineage>
</organism>